<dbReference type="SUPFAM" id="SSF74650">
    <property type="entry name" value="Galactose mutarotase-like"/>
    <property type="match status" value="1"/>
</dbReference>
<keyword evidence="4 10" id="KW-0732">Signal</keyword>
<dbReference type="EC" id="3.2.1.20" evidence="3"/>
<protein>
    <recommendedName>
        <fullName evidence="3">alpha-glucosidase</fullName>
        <ecNumber evidence="3">3.2.1.20</ecNumber>
    </recommendedName>
    <alternativeName>
        <fullName evidence="8">Maltase</fullName>
    </alternativeName>
</protein>
<evidence type="ECO:0000256" key="7">
    <source>
        <dbReference type="ARBA" id="ARBA00023295"/>
    </source>
</evidence>
<comment type="catalytic activity">
    <reaction evidence="1">
        <text>Hydrolysis of terminal, non-reducing (1-&gt;4)-linked alpha-D-glucose residues with release of alpha-D-glucose.</text>
        <dbReference type="EC" id="3.2.1.20"/>
    </reaction>
</comment>
<evidence type="ECO:0000256" key="8">
    <source>
        <dbReference type="ARBA" id="ARBA00041343"/>
    </source>
</evidence>
<feature type="chain" id="PRO_5046252647" description="alpha-glucosidase" evidence="10">
    <location>
        <begin position="19"/>
        <end position="997"/>
    </location>
</feature>
<evidence type="ECO:0000256" key="2">
    <source>
        <dbReference type="ARBA" id="ARBA00007806"/>
    </source>
</evidence>
<dbReference type="Gene3D" id="2.60.40.1760">
    <property type="entry name" value="glycosyl hydrolase (family 31)"/>
    <property type="match status" value="1"/>
</dbReference>
<feature type="signal peptide" evidence="10">
    <location>
        <begin position="1"/>
        <end position="18"/>
    </location>
</feature>
<dbReference type="Pfam" id="PF13802">
    <property type="entry name" value="Gal_mutarotas_2"/>
    <property type="match status" value="1"/>
</dbReference>
<evidence type="ECO:0000313" key="14">
    <source>
        <dbReference type="EMBL" id="WVO24276.1"/>
    </source>
</evidence>
<name>A0ABZ2B3K8_9TREE</name>
<dbReference type="PANTHER" id="PTHR22762">
    <property type="entry name" value="ALPHA-GLUCOSIDASE"/>
    <property type="match status" value="1"/>
</dbReference>
<evidence type="ECO:0000256" key="10">
    <source>
        <dbReference type="SAM" id="SignalP"/>
    </source>
</evidence>
<evidence type="ECO:0000256" key="1">
    <source>
        <dbReference type="ARBA" id="ARBA00001657"/>
    </source>
</evidence>
<dbReference type="InterPro" id="IPR025887">
    <property type="entry name" value="Glyco_hydro_31_N_dom"/>
</dbReference>
<dbReference type="RefSeq" id="XP_064723515.1">
    <property type="nucleotide sequence ID" value="XM_064867443.1"/>
</dbReference>
<dbReference type="InterPro" id="IPR030459">
    <property type="entry name" value="Glyco_hydro_31_CS"/>
</dbReference>
<evidence type="ECO:0000256" key="3">
    <source>
        <dbReference type="ARBA" id="ARBA00012741"/>
    </source>
</evidence>
<evidence type="ECO:0000256" key="9">
    <source>
        <dbReference type="RuleBase" id="RU361185"/>
    </source>
</evidence>
<dbReference type="InterPro" id="IPR000322">
    <property type="entry name" value="Glyco_hydro_31_TIM"/>
</dbReference>
<proteinExistence type="inferred from homology"/>
<evidence type="ECO:0000313" key="15">
    <source>
        <dbReference type="Proteomes" id="UP001432216"/>
    </source>
</evidence>
<dbReference type="InterPro" id="IPR017853">
    <property type="entry name" value="GH"/>
</dbReference>
<feature type="domain" description="Glycosyl hydrolase family 31 C-terminal" evidence="13">
    <location>
        <begin position="780"/>
        <end position="870"/>
    </location>
</feature>
<dbReference type="CDD" id="cd14752">
    <property type="entry name" value="GH31_N"/>
    <property type="match status" value="1"/>
</dbReference>
<dbReference type="InterPro" id="IPR013780">
    <property type="entry name" value="Glyco_hydro_b"/>
</dbReference>
<keyword evidence="15" id="KW-1185">Reference proteome</keyword>
<dbReference type="Pfam" id="PF21365">
    <property type="entry name" value="Glyco_hydro_31_3rd"/>
    <property type="match status" value="1"/>
</dbReference>
<gene>
    <name evidence="14" type="ORF">IAS62_005640</name>
</gene>
<dbReference type="SUPFAM" id="SSF51011">
    <property type="entry name" value="Glycosyl hydrolase domain"/>
    <property type="match status" value="1"/>
</dbReference>
<dbReference type="InterPro" id="IPR048395">
    <property type="entry name" value="Glyco_hydro_31_C"/>
</dbReference>
<dbReference type="InterPro" id="IPR011013">
    <property type="entry name" value="Gal_mutarotase_sf_dom"/>
</dbReference>
<feature type="domain" description="Glycoside hydrolase family 31 N-terminal" evidence="12">
    <location>
        <begin position="138"/>
        <end position="281"/>
    </location>
</feature>
<keyword evidence="7 9" id="KW-0326">Glycosidase</keyword>
<evidence type="ECO:0000256" key="4">
    <source>
        <dbReference type="ARBA" id="ARBA00022729"/>
    </source>
</evidence>
<evidence type="ECO:0000259" key="13">
    <source>
        <dbReference type="Pfam" id="PF21365"/>
    </source>
</evidence>
<accession>A0ABZ2B3K8</accession>
<organism evidence="14 15">
    <name type="scientific">Cryptococcus decagattii</name>
    <dbReference type="NCBI Taxonomy" id="1859122"/>
    <lineage>
        <taxon>Eukaryota</taxon>
        <taxon>Fungi</taxon>
        <taxon>Dikarya</taxon>
        <taxon>Basidiomycota</taxon>
        <taxon>Agaricomycotina</taxon>
        <taxon>Tremellomycetes</taxon>
        <taxon>Tremellales</taxon>
        <taxon>Cryptococcaceae</taxon>
        <taxon>Cryptococcus</taxon>
        <taxon>Cryptococcus gattii species complex</taxon>
    </lineage>
</organism>
<dbReference type="PROSITE" id="PS00707">
    <property type="entry name" value="GLYCOSYL_HYDROL_F31_2"/>
    <property type="match status" value="1"/>
</dbReference>
<dbReference type="CDD" id="cd06602">
    <property type="entry name" value="GH31_MGAM_SI_GAA"/>
    <property type="match status" value="1"/>
</dbReference>
<evidence type="ECO:0000259" key="11">
    <source>
        <dbReference type="Pfam" id="PF01055"/>
    </source>
</evidence>
<keyword evidence="6" id="KW-0325">Glycoprotein</keyword>
<dbReference type="EMBL" id="CP143815">
    <property type="protein sequence ID" value="WVO24276.1"/>
    <property type="molecule type" value="Genomic_DNA"/>
</dbReference>
<dbReference type="Gene3D" id="2.60.40.1180">
    <property type="entry name" value="Golgi alpha-mannosidase II"/>
    <property type="match status" value="2"/>
</dbReference>
<dbReference type="SUPFAM" id="SSF51445">
    <property type="entry name" value="(Trans)glycosidases"/>
    <property type="match status" value="1"/>
</dbReference>
<keyword evidence="5 9" id="KW-0378">Hydrolase</keyword>
<feature type="domain" description="Glycoside hydrolase family 31 TIM barrel" evidence="11">
    <location>
        <begin position="325"/>
        <end position="772"/>
    </location>
</feature>
<dbReference type="InterPro" id="IPR030458">
    <property type="entry name" value="Glyco_hydro_31_AS"/>
</dbReference>
<dbReference type="Pfam" id="PF01055">
    <property type="entry name" value="Glyco_hydro_31_2nd"/>
    <property type="match status" value="1"/>
</dbReference>
<evidence type="ECO:0000256" key="5">
    <source>
        <dbReference type="ARBA" id="ARBA00022801"/>
    </source>
</evidence>
<evidence type="ECO:0000259" key="12">
    <source>
        <dbReference type="Pfam" id="PF13802"/>
    </source>
</evidence>
<dbReference type="GeneID" id="89992410"/>
<evidence type="ECO:0000256" key="6">
    <source>
        <dbReference type="ARBA" id="ARBA00023180"/>
    </source>
</evidence>
<dbReference type="PANTHER" id="PTHR22762:SF133">
    <property type="entry name" value="P-TYPE DOMAIN-CONTAINING PROTEIN"/>
    <property type="match status" value="1"/>
</dbReference>
<dbReference type="PROSITE" id="PS00129">
    <property type="entry name" value="GLYCOSYL_HYDROL_F31_1"/>
    <property type="match status" value="1"/>
</dbReference>
<dbReference type="Gene3D" id="3.20.20.80">
    <property type="entry name" value="Glycosidases"/>
    <property type="match status" value="2"/>
</dbReference>
<comment type="similarity">
    <text evidence="2 9">Belongs to the glycosyl hydrolase 31 family.</text>
</comment>
<reference evidence="14 15" key="1">
    <citation type="submission" date="2024-01" db="EMBL/GenBank/DDBJ databases">
        <title>Comparative genomics of Cryptococcus and Kwoniella reveals pathogenesis evolution and contrasting modes of karyotype evolution via chromosome fusion or intercentromeric recombination.</title>
        <authorList>
            <person name="Coelho M.A."/>
            <person name="David-Palma M."/>
            <person name="Shea T."/>
            <person name="Bowers K."/>
            <person name="McGinley-Smith S."/>
            <person name="Mohammad A.W."/>
            <person name="Gnirke A."/>
            <person name="Yurkov A.M."/>
            <person name="Nowrousian M."/>
            <person name="Sun S."/>
            <person name="Cuomo C.A."/>
            <person name="Heitman J."/>
        </authorList>
    </citation>
    <scope>NUCLEOTIDE SEQUENCE [LARGE SCALE GENOMIC DNA]</scope>
    <source>
        <strain evidence="14 15">7685027</strain>
    </source>
</reference>
<dbReference type="Proteomes" id="UP001432216">
    <property type="component" value="Chromosome 10"/>
</dbReference>
<sequence>MALLLQILTFLLPILAGATPAYRPATLESFQPRDYSSWAVASQQPDFSGDVTQCKGYAINSDSITRTSTGGISAQLDLITYCSAYGKDIPSLTLSVEYETSSRLHVHIYDTPVKQFQIDDSILPRPKRTLFRTDSADKSDLKFDYENSPFAFWVTRKSDGEVLFDTRKDGIPVHEDPSDILGTPSNYTAMPAHPLVFEDQYLQLSSKLPVGANIYGLGEAVSGSGYRRNSSSTVQTMWARDIADPVDENLYGTHPFYMEVRYNETSCTLASHGVFLRNSNGMDVILRDGAIQYRVIGGTLDLYFVSGPSPNDVTEQYVSTIGLPQPMPEWSFGFHLCRWGYTSANETLSVVNRMRDAGIPLETQWNDIDSRAVPSSSRITNNALMSSFSERPILVGRDEEEFQFDQNYDEADYRNLVETLHSRNQHYIPIIDAAIGHPLNATDRFDVYDKGHELGVWMRNPDGTEYVGAVWPTFAVFPDWFHPKMQEVWTEAFYNLSQIVDFDGIWLDMNEPSSFVDGSASNSTMSLENTTVIPPDYSTVPFPTSWPEGYSNVTGISGNVTVDGALTYGADGNATKNTALRRSNLVRGDDVLTIPYVDVPPYPINNGNGRLSAKTVSPNATHYGGLQEYNVHNLWGFMEEEATNNMFLDLRPGKRPFLVSRSTFSGSGRKTAHWLGDNFSTFAYMKRSIQGVLQFNLFGIPMVGPDVCGFNGNTDEELCNRWMQLGAFFPFFRNHNIKSAISQEPYVWDSVRDASIKAIKARYQMLPYWSTLFAKASLAGTPAVIPLFHEFPSPSYLDNDYQFLIGPSVLVTPVLQPNESTVVGQFPTAHDVFWVDWWTHCKLDTSSGEDVTLDLPLGNIGVHVRSGSVLLLYDEPGYTVKETKDSGYAILVVLDGKGYAEGDAKIDDGESLPVTDQTCLTLTSTDSCKLSSTADGSYTIAGKLKTITIVGVWTKPSEVTFNGRKINDSQIEFDAGVGRIKITGLVEDLNSSWELEW</sequence>